<organism evidence="2 3">
    <name type="scientific">Novipirellula aureliae</name>
    <dbReference type="NCBI Taxonomy" id="2527966"/>
    <lineage>
        <taxon>Bacteria</taxon>
        <taxon>Pseudomonadati</taxon>
        <taxon>Planctomycetota</taxon>
        <taxon>Planctomycetia</taxon>
        <taxon>Pirellulales</taxon>
        <taxon>Pirellulaceae</taxon>
        <taxon>Novipirellula</taxon>
    </lineage>
</organism>
<gene>
    <name evidence="2" type="ORF">Q31b_57350</name>
</gene>
<keyword evidence="1" id="KW-0812">Transmembrane</keyword>
<evidence type="ECO:0000313" key="2">
    <source>
        <dbReference type="EMBL" id="TWU33678.1"/>
    </source>
</evidence>
<sequence length="117" mass="13286">MTKLYSFVVAACVASFILTIWFFNRPQEYEVTLLGLEDGKIDNQEVLRVSKIAILRSGVSEDALETIPYQDEKLIGTNSNRPNRFISSWKDGCADVRYSVYVSINDRIATCKVVRSK</sequence>
<dbReference type="Proteomes" id="UP000315471">
    <property type="component" value="Unassembled WGS sequence"/>
</dbReference>
<comment type="caution">
    <text evidence="2">The sequence shown here is derived from an EMBL/GenBank/DDBJ whole genome shotgun (WGS) entry which is preliminary data.</text>
</comment>
<keyword evidence="1" id="KW-1133">Transmembrane helix</keyword>
<accession>A0A5C6DAD3</accession>
<feature type="transmembrane region" description="Helical" evidence="1">
    <location>
        <begin position="6"/>
        <end position="23"/>
    </location>
</feature>
<evidence type="ECO:0000313" key="3">
    <source>
        <dbReference type="Proteomes" id="UP000315471"/>
    </source>
</evidence>
<protein>
    <submittedName>
        <fullName evidence="2">Uncharacterized protein</fullName>
    </submittedName>
</protein>
<keyword evidence="3" id="KW-1185">Reference proteome</keyword>
<evidence type="ECO:0000256" key="1">
    <source>
        <dbReference type="SAM" id="Phobius"/>
    </source>
</evidence>
<reference evidence="2 3" key="1">
    <citation type="submission" date="2019-02" db="EMBL/GenBank/DDBJ databases">
        <title>Deep-cultivation of Planctomycetes and their phenomic and genomic characterization uncovers novel biology.</title>
        <authorList>
            <person name="Wiegand S."/>
            <person name="Jogler M."/>
            <person name="Boedeker C."/>
            <person name="Pinto D."/>
            <person name="Vollmers J."/>
            <person name="Rivas-Marin E."/>
            <person name="Kohn T."/>
            <person name="Peeters S.H."/>
            <person name="Heuer A."/>
            <person name="Rast P."/>
            <person name="Oberbeckmann S."/>
            <person name="Bunk B."/>
            <person name="Jeske O."/>
            <person name="Meyerdierks A."/>
            <person name="Storesund J.E."/>
            <person name="Kallscheuer N."/>
            <person name="Luecker S."/>
            <person name="Lage O.M."/>
            <person name="Pohl T."/>
            <person name="Merkel B.J."/>
            <person name="Hornburger P."/>
            <person name="Mueller R.-W."/>
            <person name="Bruemmer F."/>
            <person name="Labrenz M."/>
            <person name="Spormann A.M."/>
            <person name="Op Den Camp H."/>
            <person name="Overmann J."/>
            <person name="Amann R."/>
            <person name="Jetten M.S.M."/>
            <person name="Mascher T."/>
            <person name="Medema M.H."/>
            <person name="Devos D.P."/>
            <person name="Kaster A.-K."/>
            <person name="Ovreas L."/>
            <person name="Rohde M."/>
            <person name="Galperin M.Y."/>
            <person name="Jogler C."/>
        </authorList>
    </citation>
    <scope>NUCLEOTIDE SEQUENCE [LARGE SCALE GENOMIC DNA]</scope>
    <source>
        <strain evidence="2 3">Q31b</strain>
    </source>
</reference>
<dbReference type="EMBL" id="SJPY01000013">
    <property type="protein sequence ID" value="TWU33678.1"/>
    <property type="molecule type" value="Genomic_DNA"/>
</dbReference>
<dbReference type="AlphaFoldDB" id="A0A5C6DAD3"/>
<keyword evidence="1" id="KW-0472">Membrane</keyword>
<name>A0A5C6DAD3_9BACT</name>
<proteinExistence type="predicted"/>